<reference evidence="1 2" key="1">
    <citation type="journal article" date="2021" name="BMC Genomics">
        <title>Datura genome reveals duplications of psychoactive alkaloid biosynthetic genes and high mutation rate following tissue culture.</title>
        <authorList>
            <person name="Rajewski A."/>
            <person name="Carter-House D."/>
            <person name="Stajich J."/>
            <person name="Litt A."/>
        </authorList>
    </citation>
    <scope>NUCLEOTIDE SEQUENCE [LARGE SCALE GENOMIC DNA]</scope>
    <source>
        <strain evidence="1">AR-01</strain>
    </source>
</reference>
<proteinExistence type="predicted"/>
<evidence type="ECO:0000313" key="2">
    <source>
        <dbReference type="Proteomes" id="UP000823775"/>
    </source>
</evidence>
<gene>
    <name evidence="1" type="ORF">HAX54_024538</name>
</gene>
<sequence>MRCIGEEYRSWAECEKAAADQSGERSGARRDPCVVIAQSRDLTGSRRLDPARKRGGSRVFGSGVSCNIAPTAVAKRPDLTGVPRAVDLR</sequence>
<dbReference type="EMBL" id="JACEIK010000299">
    <property type="protein sequence ID" value="MCD7454369.1"/>
    <property type="molecule type" value="Genomic_DNA"/>
</dbReference>
<protein>
    <submittedName>
        <fullName evidence="1">Uncharacterized protein</fullName>
    </submittedName>
</protein>
<evidence type="ECO:0000313" key="1">
    <source>
        <dbReference type="EMBL" id="MCD7454369.1"/>
    </source>
</evidence>
<organism evidence="1 2">
    <name type="scientific">Datura stramonium</name>
    <name type="common">Jimsonweed</name>
    <name type="synonym">Common thornapple</name>
    <dbReference type="NCBI Taxonomy" id="4076"/>
    <lineage>
        <taxon>Eukaryota</taxon>
        <taxon>Viridiplantae</taxon>
        <taxon>Streptophyta</taxon>
        <taxon>Embryophyta</taxon>
        <taxon>Tracheophyta</taxon>
        <taxon>Spermatophyta</taxon>
        <taxon>Magnoliopsida</taxon>
        <taxon>eudicotyledons</taxon>
        <taxon>Gunneridae</taxon>
        <taxon>Pentapetalae</taxon>
        <taxon>asterids</taxon>
        <taxon>lamiids</taxon>
        <taxon>Solanales</taxon>
        <taxon>Solanaceae</taxon>
        <taxon>Solanoideae</taxon>
        <taxon>Datureae</taxon>
        <taxon>Datura</taxon>
    </lineage>
</organism>
<keyword evidence="2" id="KW-1185">Reference proteome</keyword>
<dbReference type="Proteomes" id="UP000823775">
    <property type="component" value="Unassembled WGS sequence"/>
</dbReference>
<comment type="caution">
    <text evidence="1">The sequence shown here is derived from an EMBL/GenBank/DDBJ whole genome shotgun (WGS) entry which is preliminary data.</text>
</comment>
<name>A0ABS8S5T4_DATST</name>
<accession>A0ABS8S5T4</accession>